<reference evidence="6" key="1">
    <citation type="journal article" date="2019" name="Int. J. Syst. Evol. Microbiol.">
        <title>The Global Catalogue of Microorganisms (GCM) 10K type strain sequencing project: providing services to taxonomists for standard genome sequencing and annotation.</title>
        <authorList>
            <consortium name="The Broad Institute Genomics Platform"/>
            <consortium name="The Broad Institute Genome Sequencing Center for Infectious Disease"/>
            <person name="Wu L."/>
            <person name="Ma J."/>
        </authorList>
    </citation>
    <scope>NUCLEOTIDE SEQUENCE [LARGE SCALE GENOMIC DNA]</scope>
    <source>
        <strain evidence="6">JCM 17551</strain>
    </source>
</reference>
<gene>
    <name evidence="5" type="ORF">GCM10022277_11040</name>
</gene>
<dbReference type="SMART" id="SM00342">
    <property type="entry name" value="HTH_ARAC"/>
    <property type="match status" value="1"/>
</dbReference>
<dbReference type="Gene3D" id="1.10.10.60">
    <property type="entry name" value="Homeodomain-like"/>
    <property type="match status" value="1"/>
</dbReference>
<dbReference type="InterPro" id="IPR009057">
    <property type="entry name" value="Homeodomain-like_sf"/>
</dbReference>
<proteinExistence type="predicted"/>
<dbReference type="Pfam" id="PF12625">
    <property type="entry name" value="Arabinose_bd"/>
    <property type="match status" value="1"/>
</dbReference>
<dbReference type="PANTHER" id="PTHR47894">
    <property type="entry name" value="HTH-TYPE TRANSCRIPTIONAL REGULATOR GADX"/>
    <property type="match status" value="1"/>
</dbReference>
<dbReference type="EMBL" id="BAABBN010000004">
    <property type="protein sequence ID" value="GAA3917798.1"/>
    <property type="molecule type" value="Genomic_DNA"/>
</dbReference>
<dbReference type="RefSeq" id="WP_344796305.1">
    <property type="nucleotide sequence ID" value="NZ_BAABBN010000004.1"/>
</dbReference>
<dbReference type="PANTHER" id="PTHR47894:SF1">
    <property type="entry name" value="HTH-TYPE TRANSCRIPTIONAL REGULATOR VQSM"/>
    <property type="match status" value="1"/>
</dbReference>
<dbReference type="SUPFAM" id="SSF46689">
    <property type="entry name" value="Homeodomain-like"/>
    <property type="match status" value="1"/>
</dbReference>
<dbReference type="Pfam" id="PF12833">
    <property type="entry name" value="HTH_18"/>
    <property type="match status" value="1"/>
</dbReference>
<keyword evidence="6" id="KW-1185">Reference proteome</keyword>
<evidence type="ECO:0000313" key="5">
    <source>
        <dbReference type="EMBL" id="GAA3917798.1"/>
    </source>
</evidence>
<keyword evidence="3" id="KW-0804">Transcription</keyword>
<dbReference type="InterPro" id="IPR018060">
    <property type="entry name" value="HTH_AraC"/>
</dbReference>
<name>A0ABP7MDD0_9GAMM</name>
<evidence type="ECO:0000256" key="3">
    <source>
        <dbReference type="ARBA" id="ARBA00023163"/>
    </source>
</evidence>
<comment type="caution">
    <text evidence="5">The sequence shown here is derived from an EMBL/GenBank/DDBJ whole genome shotgun (WGS) entry which is preliminary data.</text>
</comment>
<evidence type="ECO:0000256" key="2">
    <source>
        <dbReference type="ARBA" id="ARBA00023125"/>
    </source>
</evidence>
<keyword evidence="1" id="KW-0805">Transcription regulation</keyword>
<sequence>MTTQYNYTTIAAWSLAISKALKAAGVEPEPLLASVGLALGQLTESPEDRIPIEHMTRLWEVAENATNNPAFGLDVAKQVTPMHFRSLGLLFISCNTLAQAFQKLADYYTLVSDSGLIRLDRRPDQIGFIIEPLKGVEVSPLAIDAFFATVLQLSNQFVAQSGLVVSVSLKRSKPKPSKPWANFFNCPVQFEHEVNCLWLHRGLLENTSILGDPQSAAQNEAVVRNYLTAMNALSWSERVKRAIHSVLLSGESNLSTVASVFNLSDRTLSRYLKEEGTSFRQLLQEKQNELAHYYLIKTALPVNEIAHKLGFSDTSNFNRAFLRWNQCRPLEYRSRQQ</sequence>
<keyword evidence="2" id="KW-0238">DNA-binding</keyword>
<feature type="domain" description="HTH araC/xylS-type" evidence="4">
    <location>
        <begin position="237"/>
        <end position="335"/>
    </location>
</feature>
<organism evidence="5 6">
    <name type="scientific">Litoribacillus peritrichatus</name>
    <dbReference type="NCBI Taxonomy" id="718191"/>
    <lineage>
        <taxon>Bacteria</taxon>
        <taxon>Pseudomonadati</taxon>
        <taxon>Pseudomonadota</taxon>
        <taxon>Gammaproteobacteria</taxon>
        <taxon>Oceanospirillales</taxon>
        <taxon>Oceanospirillaceae</taxon>
        <taxon>Litoribacillus</taxon>
    </lineage>
</organism>
<dbReference type="PROSITE" id="PS01124">
    <property type="entry name" value="HTH_ARAC_FAMILY_2"/>
    <property type="match status" value="1"/>
</dbReference>
<protein>
    <submittedName>
        <fullName evidence="5">AraC family transcriptional regulator</fullName>
    </submittedName>
</protein>
<evidence type="ECO:0000259" key="4">
    <source>
        <dbReference type="PROSITE" id="PS01124"/>
    </source>
</evidence>
<accession>A0ABP7MDD0</accession>
<dbReference type="InterPro" id="IPR032687">
    <property type="entry name" value="AraC-type_N"/>
</dbReference>
<evidence type="ECO:0000313" key="6">
    <source>
        <dbReference type="Proteomes" id="UP001501565"/>
    </source>
</evidence>
<evidence type="ECO:0000256" key="1">
    <source>
        <dbReference type="ARBA" id="ARBA00023015"/>
    </source>
</evidence>
<dbReference type="Proteomes" id="UP001501565">
    <property type="component" value="Unassembled WGS sequence"/>
</dbReference>